<organism evidence="1 2">
    <name type="scientific">Xyrichtys novacula</name>
    <name type="common">Pearly razorfish</name>
    <name type="synonym">Hemipteronotus novacula</name>
    <dbReference type="NCBI Taxonomy" id="13765"/>
    <lineage>
        <taxon>Eukaryota</taxon>
        <taxon>Metazoa</taxon>
        <taxon>Chordata</taxon>
        <taxon>Craniata</taxon>
        <taxon>Vertebrata</taxon>
        <taxon>Euteleostomi</taxon>
        <taxon>Actinopterygii</taxon>
        <taxon>Neopterygii</taxon>
        <taxon>Teleostei</taxon>
        <taxon>Neoteleostei</taxon>
        <taxon>Acanthomorphata</taxon>
        <taxon>Eupercaria</taxon>
        <taxon>Labriformes</taxon>
        <taxon>Labridae</taxon>
        <taxon>Xyrichtys</taxon>
    </lineage>
</organism>
<name>A0AAV1H3D7_XYRNO</name>
<reference evidence="1" key="1">
    <citation type="submission" date="2023-08" db="EMBL/GenBank/DDBJ databases">
        <authorList>
            <person name="Alioto T."/>
            <person name="Alioto T."/>
            <person name="Gomez Garrido J."/>
        </authorList>
    </citation>
    <scope>NUCLEOTIDE SEQUENCE</scope>
</reference>
<protein>
    <submittedName>
        <fullName evidence="1">Uncharacterized protein</fullName>
    </submittedName>
</protein>
<dbReference type="Proteomes" id="UP001178508">
    <property type="component" value="Chromosome 19"/>
</dbReference>
<evidence type="ECO:0000313" key="1">
    <source>
        <dbReference type="EMBL" id="CAJ1080511.1"/>
    </source>
</evidence>
<gene>
    <name evidence="1" type="ORF">XNOV1_A011569</name>
</gene>
<accession>A0AAV1H3D7</accession>
<evidence type="ECO:0000313" key="2">
    <source>
        <dbReference type="Proteomes" id="UP001178508"/>
    </source>
</evidence>
<proteinExistence type="predicted"/>
<keyword evidence="2" id="KW-1185">Reference proteome</keyword>
<dbReference type="AlphaFoldDB" id="A0AAV1H3D7"/>
<dbReference type="EMBL" id="OY660882">
    <property type="protein sequence ID" value="CAJ1080511.1"/>
    <property type="molecule type" value="Genomic_DNA"/>
</dbReference>
<sequence length="149" mass="15981">MSCDSHVKLPSFIDLYEMDSVPVSRTSVAWGACRPLGLAKQTWHFGRISSLWSSAPPGPPENTDLTCFPSSGLQTEPNKYAAQCCQKTRHLTSLLQQPLTPAVCPSGRPAVTVPEFTGAFPAAPKGYFHSTVLHLRPHSSSPLGAPHSG</sequence>